<dbReference type="Gene3D" id="3.40.50.1820">
    <property type="entry name" value="alpha/beta hydrolase"/>
    <property type="match status" value="1"/>
</dbReference>
<dbReference type="Proteomes" id="UP000033774">
    <property type="component" value="Unassembled WGS sequence"/>
</dbReference>
<evidence type="ECO:0000313" key="3">
    <source>
        <dbReference type="Proteomes" id="UP000033774"/>
    </source>
</evidence>
<dbReference type="PRINTS" id="PR00111">
    <property type="entry name" value="ABHYDROLASE"/>
</dbReference>
<sequence length="237" mass="25916">MSDLPELIFCPGLLCDENLWRPQSLALAGRVAMRVADTTKDDTIAGMAARLLADAPPRFALAGLSMGGYLALEVLRQAKERVTRVALLDTSARPDTEEQRERRMALMRMAKIGRFKGVTPRLLPLLIHPDRLNDAALVETIIGMAQRIGRDGFLRQQNAILTRADSVPDLPGFTCPALVIVGREDALTPPERAEEIAGGLPSARLHVLENCGHLATLEQPDQVNALFEMFFLEEAGA</sequence>
<dbReference type="RefSeq" id="WP_045776970.1">
    <property type="nucleotide sequence ID" value="NZ_LAJY01000552.1"/>
</dbReference>
<accession>A0A0F3ISD8</accession>
<dbReference type="GO" id="GO:0016787">
    <property type="term" value="F:hydrolase activity"/>
    <property type="evidence" value="ECO:0007669"/>
    <property type="project" value="UniProtKB-KW"/>
</dbReference>
<protein>
    <submittedName>
        <fullName evidence="2">Alpha/beta hydrolase</fullName>
    </submittedName>
</protein>
<dbReference type="Pfam" id="PF12697">
    <property type="entry name" value="Abhydrolase_6"/>
    <property type="match status" value="1"/>
</dbReference>
<dbReference type="PANTHER" id="PTHR43798:SF29">
    <property type="entry name" value="AB HYDROLASE-1 DOMAIN-CONTAINING PROTEIN"/>
    <property type="match status" value="1"/>
</dbReference>
<dbReference type="InterPro" id="IPR000073">
    <property type="entry name" value="AB_hydrolase_1"/>
</dbReference>
<reference evidence="2 3" key="1">
    <citation type="submission" date="2015-03" db="EMBL/GenBank/DDBJ databases">
        <title>Draft genome sequence of Elstera litoralis.</title>
        <authorList>
            <person name="Rahalkar M.C."/>
            <person name="Dhakephalkar P.K."/>
            <person name="Pore S.D."/>
            <person name="Arora P."/>
            <person name="Kapse N.G."/>
            <person name="Pandit P.S."/>
        </authorList>
    </citation>
    <scope>NUCLEOTIDE SEQUENCE [LARGE SCALE GENOMIC DNA]</scope>
    <source>
        <strain evidence="2 3">Dia-1</strain>
    </source>
</reference>
<comment type="caution">
    <text evidence="2">The sequence shown here is derived from an EMBL/GenBank/DDBJ whole genome shotgun (WGS) entry which is preliminary data.</text>
</comment>
<feature type="domain" description="AB hydrolase-1" evidence="1">
    <location>
        <begin position="41"/>
        <end position="225"/>
    </location>
</feature>
<dbReference type="OrthoDB" id="5491135at2"/>
<dbReference type="AlphaFoldDB" id="A0A0F3ISD8"/>
<dbReference type="EMBL" id="LAJY01000552">
    <property type="protein sequence ID" value="KJV08514.1"/>
    <property type="molecule type" value="Genomic_DNA"/>
</dbReference>
<keyword evidence="2" id="KW-0378">Hydrolase</keyword>
<gene>
    <name evidence="2" type="ORF">VZ95_17310</name>
</gene>
<evidence type="ECO:0000313" key="2">
    <source>
        <dbReference type="EMBL" id="KJV08514.1"/>
    </source>
</evidence>
<name>A0A0F3ISD8_9PROT</name>
<dbReference type="SUPFAM" id="SSF53474">
    <property type="entry name" value="alpha/beta-Hydrolases"/>
    <property type="match status" value="1"/>
</dbReference>
<keyword evidence="3" id="KW-1185">Reference proteome</keyword>
<dbReference type="InterPro" id="IPR029058">
    <property type="entry name" value="AB_hydrolase_fold"/>
</dbReference>
<dbReference type="PANTHER" id="PTHR43798">
    <property type="entry name" value="MONOACYLGLYCEROL LIPASE"/>
    <property type="match status" value="1"/>
</dbReference>
<organism evidence="2 3">
    <name type="scientific">Elstera litoralis</name>
    <dbReference type="NCBI Taxonomy" id="552518"/>
    <lineage>
        <taxon>Bacteria</taxon>
        <taxon>Pseudomonadati</taxon>
        <taxon>Pseudomonadota</taxon>
        <taxon>Alphaproteobacteria</taxon>
        <taxon>Rhodospirillales</taxon>
        <taxon>Rhodospirillaceae</taxon>
        <taxon>Elstera</taxon>
    </lineage>
</organism>
<evidence type="ECO:0000259" key="1">
    <source>
        <dbReference type="Pfam" id="PF12697"/>
    </source>
</evidence>
<proteinExistence type="predicted"/>
<dbReference type="InterPro" id="IPR050266">
    <property type="entry name" value="AB_hydrolase_sf"/>
</dbReference>